<dbReference type="CDD" id="cd02947">
    <property type="entry name" value="TRX_family"/>
    <property type="match status" value="1"/>
</dbReference>
<dbReference type="PROSITE" id="PS00194">
    <property type="entry name" value="THIOREDOXIN_1"/>
    <property type="match status" value="1"/>
</dbReference>
<proteinExistence type="inferred from homology"/>
<dbReference type="InterPro" id="IPR005746">
    <property type="entry name" value="Thioredoxin"/>
</dbReference>
<feature type="site" description="Deprotonates C-terminal active site Cys" evidence="8">
    <location>
        <position position="18"/>
    </location>
</feature>
<keyword evidence="3" id="KW-0249">Electron transport</keyword>
<keyword evidence="2" id="KW-0813">Transport</keyword>
<dbReference type="GO" id="GO:0045454">
    <property type="term" value="P:cell redox homeostasis"/>
    <property type="evidence" value="ECO:0007669"/>
    <property type="project" value="TreeGrafter"/>
</dbReference>
<evidence type="ECO:0000256" key="1">
    <source>
        <dbReference type="ARBA" id="ARBA00008987"/>
    </source>
</evidence>
<dbReference type="RefSeq" id="WP_105213933.1">
    <property type="nucleotide sequence ID" value="NZ_CP027062.1"/>
</dbReference>
<dbReference type="SUPFAM" id="SSF52833">
    <property type="entry name" value="Thioredoxin-like"/>
    <property type="match status" value="1"/>
</dbReference>
<evidence type="ECO:0000256" key="9">
    <source>
        <dbReference type="PIRSR" id="PIRSR000077-4"/>
    </source>
</evidence>
<evidence type="ECO:0000313" key="12">
    <source>
        <dbReference type="Proteomes" id="UP000238442"/>
    </source>
</evidence>
<keyword evidence="5 9" id="KW-0676">Redox-active center</keyword>
<dbReference type="GO" id="GO:0015035">
    <property type="term" value="F:protein-disulfide reductase activity"/>
    <property type="evidence" value="ECO:0007669"/>
    <property type="project" value="UniProtKB-UniRule"/>
</dbReference>
<evidence type="ECO:0000313" key="11">
    <source>
        <dbReference type="EMBL" id="AVI49709.1"/>
    </source>
</evidence>
<dbReference type="PANTHER" id="PTHR45663">
    <property type="entry name" value="GEO12009P1"/>
    <property type="match status" value="1"/>
</dbReference>
<keyword evidence="12" id="KW-1185">Reference proteome</keyword>
<evidence type="ECO:0000256" key="2">
    <source>
        <dbReference type="ARBA" id="ARBA00022448"/>
    </source>
</evidence>
<evidence type="ECO:0000256" key="6">
    <source>
        <dbReference type="NCBIfam" id="TIGR01068"/>
    </source>
</evidence>
<evidence type="ECO:0000256" key="5">
    <source>
        <dbReference type="ARBA" id="ARBA00023284"/>
    </source>
</evidence>
<feature type="active site" description="Nucleophile" evidence="8">
    <location>
        <position position="27"/>
    </location>
</feature>
<dbReference type="AlphaFoldDB" id="A0A2S0HSN4"/>
<evidence type="ECO:0000256" key="8">
    <source>
        <dbReference type="PIRSR" id="PIRSR000077-1"/>
    </source>
</evidence>
<keyword evidence="4 9" id="KW-1015">Disulfide bond</keyword>
<feature type="site" description="Contributes to redox potential value" evidence="8">
    <location>
        <position position="25"/>
    </location>
</feature>
<dbReference type="GO" id="GO:0005829">
    <property type="term" value="C:cytosol"/>
    <property type="evidence" value="ECO:0007669"/>
    <property type="project" value="TreeGrafter"/>
</dbReference>
<dbReference type="KEGG" id="aue:C5O00_00415"/>
<dbReference type="InterPro" id="IPR017937">
    <property type="entry name" value="Thioredoxin_CS"/>
</dbReference>
<accession>A0A2S0HSN4</accession>
<name>A0A2S0HSN4_9FLAO</name>
<dbReference type="Gene3D" id="3.40.30.10">
    <property type="entry name" value="Glutaredoxin"/>
    <property type="match status" value="1"/>
</dbReference>
<dbReference type="PROSITE" id="PS51352">
    <property type="entry name" value="THIOREDOXIN_2"/>
    <property type="match status" value="1"/>
</dbReference>
<dbReference type="PRINTS" id="PR00421">
    <property type="entry name" value="THIOREDOXIN"/>
</dbReference>
<organism evidence="11 12">
    <name type="scientific">Pukyongia salina</name>
    <dbReference type="NCBI Taxonomy" id="2094025"/>
    <lineage>
        <taxon>Bacteria</taxon>
        <taxon>Pseudomonadati</taxon>
        <taxon>Bacteroidota</taxon>
        <taxon>Flavobacteriia</taxon>
        <taxon>Flavobacteriales</taxon>
        <taxon>Flavobacteriaceae</taxon>
        <taxon>Pukyongia</taxon>
    </lineage>
</organism>
<feature type="active site" description="Nucleophile" evidence="8">
    <location>
        <position position="24"/>
    </location>
</feature>
<reference evidence="11 12" key="1">
    <citation type="submission" date="2018-02" db="EMBL/GenBank/DDBJ databases">
        <title>Genomic analysis of the strain RR4-38 isolated from a seawater recirculating aquaculture system.</title>
        <authorList>
            <person name="Kim Y.-S."/>
            <person name="Jang Y.H."/>
            <person name="Kim K.-H."/>
        </authorList>
    </citation>
    <scope>NUCLEOTIDE SEQUENCE [LARGE SCALE GENOMIC DNA]</scope>
    <source>
        <strain evidence="11 12">RR4-38</strain>
    </source>
</reference>
<dbReference type="Proteomes" id="UP000238442">
    <property type="component" value="Chromosome"/>
</dbReference>
<dbReference type="PIRSF" id="PIRSF000077">
    <property type="entry name" value="Thioredoxin"/>
    <property type="match status" value="1"/>
</dbReference>
<dbReference type="EMBL" id="CP027062">
    <property type="protein sequence ID" value="AVI49709.1"/>
    <property type="molecule type" value="Genomic_DNA"/>
</dbReference>
<evidence type="ECO:0000256" key="7">
    <source>
        <dbReference type="PIRNR" id="PIRNR000077"/>
    </source>
</evidence>
<sequence length="100" mass="11179">MKKSFNDIINSNKAVLVDFSAQWCGPCKVLAPILKEVKNEVGDTVKIIKIDVDKNQPLSAMYKVMGVPTLILFVDGKQVWRQSGVMQKQELLSMLQAKIS</sequence>
<dbReference type="InterPro" id="IPR036249">
    <property type="entry name" value="Thioredoxin-like_sf"/>
</dbReference>
<dbReference type="PANTHER" id="PTHR45663:SF11">
    <property type="entry name" value="GEO12009P1"/>
    <property type="match status" value="1"/>
</dbReference>
<protein>
    <recommendedName>
        <fullName evidence="6 7">Thioredoxin</fullName>
    </recommendedName>
</protein>
<evidence type="ECO:0000259" key="10">
    <source>
        <dbReference type="PROSITE" id="PS51352"/>
    </source>
</evidence>
<dbReference type="NCBIfam" id="TIGR01068">
    <property type="entry name" value="thioredoxin"/>
    <property type="match status" value="1"/>
</dbReference>
<gene>
    <name evidence="11" type="primary">trxA</name>
    <name evidence="11" type="ORF">C5O00_00415</name>
</gene>
<dbReference type="InterPro" id="IPR013766">
    <property type="entry name" value="Thioredoxin_domain"/>
</dbReference>
<comment type="similarity">
    <text evidence="1 7">Belongs to the thioredoxin family.</text>
</comment>
<feature type="disulfide bond" description="Redox-active" evidence="9">
    <location>
        <begin position="24"/>
        <end position="27"/>
    </location>
</feature>
<feature type="domain" description="Thioredoxin" evidence="10">
    <location>
        <begin position="1"/>
        <end position="100"/>
    </location>
</feature>
<evidence type="ECO:0000256" key="4">
    <source>
        <dbReference type="ARBA" id="ARBA00023157"/>
    </source>
</evidence>
<dbReference type="OrthoDB" id="9790390at2"/>
<evidence type="ECO:0000256" key="3">
    <source>
        <dbReference type="ARBA" id="ARBA00022982"/>
    </source>
</evidence>
<dbReference type="Pfam" id="PF00085">
    <property type="entry name" value="Thioredoxin"/>
    <property type="match status" value="1"/>
</dbReference>
<dbReference type="FunFam" id="3.40.30.10:FF:000001">
    <property type="entry name" value="Thioredoxin"/>
    <property type="match status" value="1"/>
</dbReference>
<feature type="site" description="Contributes to redox potential value" evidence="8">
    <location>
        <position position="26"/>
    </location>
</feature>